<gene>
    <name evidence="1" type="ORF">CANINC_002914</name>
</gene>
<dbReference type="Gene3D" id="1.10.167.10">
    <property type="entry name" value="Regulator of G-protein Signalling 4, domain 2"/>
    <property type="match status" value="1"/>
</dbReference>
<evidence type="ECO:0000313" key="2">
    <source>
        <dbReference type="Proteomes" id="UP000307173"/>
    </source>
</evidence>
<evidence type="ECO:0008006" key="3">
    <source>
        <dbReference type="Google" id="ProtNLM"/>
    </source>
</evidence>
<keyword evidence="2" id="KW-1185">Reference proteome</keyword>
<reference evidence="1 2" key="1">
    <citation type="journal article" date="2019" name="Front. Genet.">
        <title>Whole-Genome Sequencing of the Opportunistic Yeast Pathogen Candida inconspicua Uncovers Its Hybrid Origin.</title>
        <authorList>
            <person name="Mixao V."/>
            <person name="Hansen A.P."/>
            <person name="Saus E."/>
            <person name="Boekhout T."/>
            <person name="Lass-Florl C."/>
            <person name="Gabaldon T."/>
        </authorList>
    </citation>
    <scope>NUCLEOTIDE SEQUENCE [LARGE SCALE GENOMIC DNA]</scope>
    <source>
        <strain evidence="1 2">CBS 180</strain>
    </source>
</reference>
<accession>A0A4T0X1N2</accession>
<dbReference type="SUPFAM" id="SSF48097">
    <property type="entry name" value="Regulator of G-protein signaling, RGS"/>
    <property type="match status" value="1"/>
</dbReference>
<sequence>MTLPMCEDATSLDLGSHQNYAIRLKQLQSLSSTVPTLSSNSSSSNSFSTIPKLTDILNDNVDPENIYSKPQFLKFLLEKHCFENYDLLTHIKSLKLNYDTLKRRNSINIWAAIYDQFFETDIVNLPADLTQNLSKSKLPNLKILNSIEKTLLNFLRDSYYEFLSLNKPLLIKNNNTQIKNSNLATHSTSTSAETCFTKSNYISDSNSISSDDSNIINELNDLLIKEKLTENIDDSDVFQYENEVLIEENVLEDSADDESNEKLISNILDDLTIDSNQSLDSNKTTLVNKLSPTKTQQIEITKTSKSWSKLTNKLKWMRRSSH</sequence>
<dbReference type="InterPro" id="IPR044926">
    <property type="entry name" value="RGS_subdomain_2"/>
</dbReference>
<name>A0A4T0X1N2_9ASCO</name>
<organism evidence="1 2">
    <name type="scientific">Pichia inconspicua</name>
    <dbReference type="NCBI Taxonomy" id="52247"/>
    <lineage>
        <taxon>Eukaryota</taxon>
        <taxon>Fungi</taxon>
        <taxon>Dikarya</taxon>
        <taxon>Ascomycota</taxon>
        <taxon>Saccharomycotina</taxon>
        <taxon>Pichiomycetes</taxon>
        <taxon>Pichiales</taxon>
        <taxon>Pichiaceae</taxon>
        <taxon>Pichia</taxon>
    </lineage>
</organism>
<dbReference type="AlphaFoldDB" id="A0A4T0X1N2"/>
<dbReference type="EMBL" id="SELW01000481">
    <property type="protein sequence ID" value="TID25524.1"/>
    <property type="molecule type" value="Genomic_DNA"/>
</dbReference>
<dbReference type="OrthoDB" id="10266999at2759"/>
<proteinExistence type="predicted"/>
<dbReference type="Proteomes" id="UP000307173">
    <property type="component" value="Unassembled WGS sequence"/>
</dbReference>
<evidence type="ECO:0000313" key="1">
    <source>
        <dbReference type="EMBL" id="TID25524.1"/>
    </source>
</evidence>
<dbReference type="InterPro" id="IPR036305">
    <property type="entry name" value="RGS_sf"/>
</dbReference>
<comment type="caution">
    <text evidence="1">The sequence shown here is derived from an EMBL/GenBank/DDBJ whole genome shotgun (WGS) entry which is preliminary data.</text>
</comment>
<protein>
    <recommendedName>
        <fullName evidence="3">RGS domain-containing protein</fullName>
    </recommendedName>
</protein>